<evidence type="ECO:0000256" key="2">
    <source>
        <dbReference type="SAM" id="SignalP"/>
    </source>
</evidence>
<feature type="compositionally biased region" description="Acidic residues" evidence="1">
    <location>
        <begin position="300"/>
        <end position="309"/>
    </location>
</feature>
<name>A0AAD4NC81_9BILA</name>
<feature type="compositionally biased region" description="Polar residues" evidence="1">
    <location>
        <begin position="712"/>
        <end position="723"/>
    </location>
</feature>
<proteinExistence type="predicted"/>
<organism evidence="3 4">
    <name type="scientific">Ditylenchus destructor</name>
    <dbReference type="NCBI Taxonomy" id="166010"/>
    <lineage>
        <taxon>Eukaryota</taxon>
        <taxon>Metazoa</taxon>
        <taxon>Ecdysozoa</taxon>
        <taxon>Nematoda</taxon>
        <taxon>Chromadorea</taxon>
        <taxon>Rhabditida</taxon>
        <taxon>Tylenchina</taxon>
        <taxon>Tylenchomorpha</taxon>
        <taxon>Sphaerularioidea</taxon>
        <taxon>Anguinidae</taxon>
        <taxon>Anguininae</taxon>
        <taxon>Ditylenchus</taxon>
    </lineage>
</organism>
<feature type="signal peptide" evidence="2">
    <location>
        <begin position="1"/>
        <end position="23"/>
    </location>
</feature>
<evidence type="ECO:0000313" key="3">
    <source>
        <dbReference type="EMBL" id="KAI1725510.1"/>
    </source>
</evidence>
<feature type="chain" id="PRO_5041971789" evidence="2">
    <location>
        <begin position="24"/>
        <end position="742"/>
    </location>
</feature>
<dbReference type="Proteomes" id="UP001201812">
    <property type="component" value="Unassembled WGS sequence"/>
</dbReference>
<feature type="compositionally biased region" description="Basic residues" evidence="1">
    <location>
        <begin position="137"/>
        <end position="151"/>
    </location>
</feature>
<feature type="compositionally biased region" description="Polar residues" evidence="1">
    <location>
        <begin position="643"/>
        <end position="662"/>
    </location>
</feature>
<gene>
    <name evidence="3" type="ORF">DdX_02170</name>
</gene>
<sequence length="742" mass="81575">MSDRPSVRITAFLLAFLVANCLAQYYEPPGSNYNGAFSDPIRRALGLWGRLLNRMAQPNPPTDEQLHLKRSGDEEFDSGYLSQQGTLGGQPNSMTMGRTGSSGSIIDEQKLLALLPRFREPATAKSTQKTTTQKQLTKSKKKKRKTKKKADNKKLPVSQTESTFKPMKDSKTTKNPAKALKEALERNRQKYLNSTSPPPIQEQKFTIRMKTLAESANDNSTLVDVSVGKNISATSMERETEELITEIEKVLTEGEGWIMTDSENKTIATTASTVISTAVMMKNKVIHKDEDQSIEGSGDSSEEDFDSSESSEPIERKVASKSIATTKLPNSTSTFATITSSNTTVSTTTVPQRVRNPYKKKPANTDGNIPEAEEDEQAGDIAQLQLDSSTVSSMGQNVFNVNSNANSNSHPEIANVITPVNSIIDGIGPLILPLIGYSRQAVAAYYPRRVEGVPVYRPDYSPAPVSYKSTTIDQQIASPYTQVPYQYAQREAIPAQSTAPQQIHSHYDGLPVRTYSFPTFTASPTNIQHRAMHSPQVEAQAVRDFKHYPADINRGTYYQTPNLGDRLVMSETVSASKISQNTANNKQQGSNAFPSDAIRRALADMLQREKETATVREINGSNRENGELPYYPPEIGQHIKPHNSLSEGTDSSNAKTIESQKPNTDDPGYDQGRSNVVNTFYSDSGLMVQDAKTKPEQQSPFVAGSEIRRSEPAQTRSSFSPNVQGFGGGRRPDVSFEDVAQS</sequence>
<feature type="region of interest" description="Disordered" evidence="1">
    <location>
        <begin position="342"/>
        <end position="377"/>
    </location>
</feature>
<feature type="compositionally biased region" description="Polar residues" evidence="1">
    <location>
        <begin position="672"/>
        <end position="682"/>
    </location>
</feature>
<feature type="region of interest" description="Disordered" evidence="1">
    <location>
        <begin position="286"/>
        <end position="325"/>
    </location>
</feature>
<feature type="compositionally biased region" description="Polar residues" evidence="1">
    <location>
        <begin position="80"/>
        <end position="92"/>
    </location>
</feature>
<keyword evidence="2" id="KW-0732">Signal</keyword>
<evidence type="ECO:0000313" key="4">
    <source>
        <dbReference type="Proteomes" id="UP001201812"/>
    </source>
</evidence>
<accession>A0AAD4NC81</accession>
<feature type="compositionally biased region" description="Low complexity" evidence="1">
    <location>
        <begin position="123"/>
        <end position="136"/>
    </location>
</feature>
<feature type="compositionally biased region" description="Low complexity" evidence="1">
    <location>
        <begin position="93"/>
        <end position="102"/>
    </location>
</feature>
<reference evidence="3" key="1">
    <citation type="submission" date="2022-01" db="EMBL/GenBank/DDBJ databases">
        <title>Genome Sequence Resource for Two Populations of Ditylenchus destructor, the Migratory Endoparasitic Phytonematode.</title>
        <authorList>
            <person name="Zhang H."/>
            <person name="Lin R."/>
            <person name="Xie B."/>
        </authorList>
    </citation>
    <scope>NUCLEOTIDE SEQUENCE</scope>
    <source>
        <strain evidence="3">BazhouSP</strain>
    </source>
</reference>
<feature type="region of interest" description="Disordered" evidence="1">
    <location>
        <begin position="119"/>
        <end position="175"/>
    </location>
</feature>
<feature type="region of interest" description="Disordered" evidence="1">
    <location>
        <begin position="74"/>
        <end position="102"/>
    </location>
</feature>
<evidence type="ECO:0000256" key="1">
    <source>
        <dbReference type="SAM" id="MobiDB-lite"/>
    </source>
</evidence>
<protein>
    <submittedName>
        <fullName evidence="3">Uncharacterized protein</fullName>
    </submittedName>
</protein>
<dbReference type="AlphaFoldDB" id="A0AAD4NC81"/>
<feature type="region of interest" description="Disordered" evidence="1">
    <location>
        <begin position="609"/>
        <end position="742"/>
    </location>
</feature>
<comment type="caution">
    <text evidence="3">The sequence shown here is derived from an EMBL/GenBank/DDBJ whole genome shotgun (WGS) entry which is preliminary data.</text>
</comment>
<keyword evidence="4" id="KW-1185">Reference proteome</keyword>
<dbReference type="EMBL" id="JAKKPZ010000002">
    <property type="protein sequence ID" value="KAI1725510.1"/>
    <property type="molecule type" value="Genomic_DNA"/>
</dbReference>